<accession>A0AAD5UMT9</accession>
<keyword evidence="4" id="KW-1185">Reference proteome</keyword>
<feature type="coiled-coil region" evidence="1">
    <location>
        <begin position="789"/>
        <end position="908"/>
    </location>
</feature>
<keyword evidence="1" id="KW-0175">Coiled coil</keyword>
<dbReference type="PANTHER" id="PTHR31540">
    <property type="entry name" value="CENTROSOMAL PROTEIN OF 131 KDA"/>
    <property type="match status" value="1"/>
</dbReference>
<dbReference type="Proteomes" id="UP001210925">
    <property type="component" value="Unassembled WGS sequence"/>
</dbReference>
<dbReference type="GO" id="GO:0005929">
    <property type="term" value="C:cilium"/>
    <property type="evidence" value="ECO:0007669"/>
    <property type="project" value="GOC"/>
</dbReference>
<organism evidence="3 4">
    <name type="scientific">Boothiomyces macroporosus</name>
    <dbReference type="NCBI Taxonomy" id="261099"/>
    <lineage>
        <taxon>Eukaryota</taxon>
        <taxon>Fungi</taxon>
        <taxon>Fungi incertae sedis</taxon>
        <taxon>Chytridiomycota</taxon>
        <taxon>Chytridiomycota incertae sedis</taxon>
        <taxon>Chytridiomycetes</taxon>
        <taxon>Rhizophydiales</taxon>
        <taxon>Terramycetaceae</taxon>
        <taxon>Boothiomyces</taxon>
    </lineage>
</organism>
<reference evidence="3" key="1">
    <citation type="submission" date="2020-05" db="EMBL/GenBank/DDBJ databases">
        <title>Phylogenomic resolution of chytrid fungi.</title>
        <authorList>
            <person name="Stajich J.E."/>
            <person name="Amses K."/>
            <person name="Simmons R."/>
            <person name="Seto K."/>
            <person name="Myers J."/>
            <person name="Bonds A."/>
            <person name="Quandt C.A."/>
            <person name="Barry K."/>
            <person name="Liu P."/>
            <person name="Grigoriev I."/>
            <person name="Longcore J.E."/>
            <person name="James T.Y."/>
        </authorList>
    </citation>
    <scope>NUCLEOTIDE SEQUENCE</scope>
    <source>
        <strain evidence="3">PLAUS21</strain>
    </source>
</reference>
<feature type="region of interest" description="Disordered" evidence="2">
    <location>
        <begin position="1"/>
        <end position="20"/>
    </location>
</feature>
<evidence type="ECO:0000313" key="4">
    <source>
        <dbReference type="Proteomes" id="UP001210925"/>
    </source>
</evidence>
<evidence type="ECO:0000256" key="1">
    <source>
        <dbReference type="SAM" id="Coils"/>
    </source>
</evidence>
<protein>
    <submittedName>
        <fullName evidence="3">Centrosomal protein of 131 kDa</fullName>
    </submittedName>
</protein>
<sequence length="974" mass="112751">MFKRQPATSHLTVKSKTVSKPKKVCNPKKKILKSGSTDTLVSEPLSRPSKSFLELLNSKATIIQKWYRRIRKNSSIANNASAEVGGLDVNTSVVNSLDENTNEIVEIDAEEQKRQERRRLLAEKAKAEILNELAIKNNVFQASTSENPVLDVIPEYSATPESQEPAKEESPSQVVEEDISDTVQAVNSYYSGEIPAFPPVKFQYEDDFDEYDPIEESTDVKIAQGSPLIEKIESVPDLNQEEFPPTCIDMEEIEIYIEKLDNHQIEFEQKDDCANVGIAMDNCFISDQNVTLGQPLATDQQKESAVVSEIPKVIPESKKKGLKVKENNSNKCQESVKQRVQQTKESQSITQKKKAVANPPLTISKDSVDDTDRNPFPKEPDQVGDRVTRILDFLKSVEEEAATPMVQSKPNNFADLLKDQSNSAPESSAAVFEGVKTKMMQLQMEIDSKRKTIEALKSELSRNKEIAKEEMTQHQKSLKSQLSLQRKEYETIVKRHLTFIDKLLAEKEEISKKSVELTEKVKNLDTMYQEKLKNMEESQQRDLKQHREMWQAAEKIKRDKWIQEKTKAIKDQTVLGLEPEIQKLIAQHKVQLRQAEESYRESLAKEKSVLIDQHQRQLEQIRDKYISERQKACEEEREFSRQRYMKQLEREEMEFQQQKRKLLSEFADERMRLNEAAKDNLKNEEALRKRALDSLRKEMEQERIDRDNMMAEQSKKHMAELNQLREKFQIEKEEWQANYMKKVEMSVRAKEKQFKEQLIQQRDAEIEMVIQRLESETGSSNSDATRRYRMDIERIKSETAEEIKQLRDQHSMALDKLLLSQQQVTELQASLRDAQKEILQLQHANISKDGLLKKQKQELERLNGDESSLISQLKSEHEQELLAKMQEINQLKQAMHSLESDLEAVSKNYSVKLQQIELDKDQTINHLEKQIVQALKAKDDYIGKLKGQLEEAVQRATHLETLIEQQRNELLGSL</sequence>
<dbReference type="GO" id="GO:0035735">
    <property type="term" value="P:intraciliary transport involved in cilium assembly"/>
    <property type="evidence" value="ECO:0007669"/>
    <property type="project" value="InterPro"/>
</dbReference>
<dbReference type="AlphaFoldDB" id="A0AAD5UMT9"/>
<feature type="region of interest" description="Disordered" evidence="2">
    <location>
        <begin position="318"/>
        <end position="382"/>
    </location>
</feature>
<evidence type="ECO:0000256" key="2">
    <source>
        <dbReference type="SAM" id="MobiDB-lite"/>
    </source>
</evidence>
<feature type="compositionally biased region" description="Polar residues" evidence="2">
    <location>
        <begin position="1"/>
        <end position="11"/>
    </location>
</feature>
<feature type="compositionally biased region" description="Polar residues" evidence="2">
    <location>
        <begin position="329"/>
        <end position="350"/>
    </location>
</feature>
<proteinExistence type="predicted"/>
<gene>
    <name evidence="3" type="primary">AZI1</name>
    <name evidence="3" type="ORF">HK103_005444</name>
</gene>
<feature type="compositionally biased region" description="Basic and acidic residues" evidence="2">
    <location>
        <begin position="366"/>
        <end position="382"/>
    </location>
</feature>
<feature type="coiled-coil region" evidence="1">
    <location>
        <begin position="585"/>
        <end position="738"/>
    </location>
</feature>
<dbReference type="EMBL" id="JADGKB010000005">
    <property type="protein sequence ID" value="KAJ3261606.1"/>
    <property type="molecule type" value="Genomic_DNA"/>
</dbReference>
<name>A0AAD5UMT9_9FUNG</name>
<comment type="caution">
    <text evidence="3">The sequence shown here is derived from an EMBL/GenBank/DDBJ whole genome shotgun (WGS) entry which is preliminary data.</text>
</comment>
<feature type="compositionally biased region" description="Basic and acidic residues" evidence="2">
    <location>
        <begin position="318"/>
        <end position="328"/>
    </location>
</feature>
<feature type="region of interest" description="Disordered" evidence="2">
    <location>
        <begin position="156"/>
        <end position="175"/>
    </location>
</feature>
<evidence type="ECO:0000313" key="3">
    <source>
        <dbReference type="EMBL" id="KAJ3261606.1"/>
    </source>
</evidence>
<feature type="coiled-coil region" evidence="1">
    <location>
        <begin position="439"/>
        <end position="549"/>
    </location>
</feature>
<dbReference type="InterPro" id="IPR030465">
    <property type="entry name" value="CEP131"/>
</dbReference>
<dbReference type="PANTHER" id="PTHR31540:SF1">
    <property type="entry name" value="CENTROSOMAL PROTEIN OF 131 KDA"/>
    <property type="match status" value="1"/>
</dbReference>